<evidence type="ECO:0000313" key="2">
    <source>
        <dbReference type="EMBL" id="KAB8191809.1"/>
    </source>
</evidence>
<reference evidence="2 3" key="1">
    <citation type="submission" date="2019-10" db="EMBL/GenBank/DDBJ databases">
        <title>Nonomuraea sp. nov., isolated from Phyllanthus amarus.</title>
        <authorList>
            <person name="Klykleung N."/>
            <person name="Tanasupawat S."/>
        </authorList>
    </citation>
    <scope>NUCLEOTIDE SEQUENCE [LARGE SCALE GENOMIC DNA]</scope>
    <source>
        <strain evidence="2 3">PA1-10</strain>
    </source>
</reference>
<keyword evidence="3" id="KW-1185">Reference proteome</keyword>
<keyword evidence="1" id="KW-0732">Signal</keyword>
<dbReference type="EMBL" id="VDLX02000011">
    <property type="protein sequence ID" value="KAB8191809.1"/>
    <property type="molecule type" value="Genomic_DNA"/>
</dbReference>
<evidence type="ECO:0000256" key="1">
    <source>
        <dbReference type="SAM" id="SignalP"/>
    </source>
</evidence>
<accession>A0A5C4W4M1</accession>
<dbReference type="PROSITE" id="PS51257">
    <property type="entry name" value="PROKAR_LIPOPROTEIN"/>
    <property type="match status" value="1"/>
</dbReference>
<comment type="caution">
    <text evidence="2">The sequence shown here is derived from an EMBL/GenBank/DDBJ whole genome shotgun (WGS) entry which is preliminary data.</text>
</comment>
<evidence type="ECO:0000313" key="3">
    <source>
        <dbReference type="Proteomes" id="UP000312512"/>
    </source>
</evidence>
<feature type="chain" id="PRO_5038874584" description="PQQ-binding-like beta-propeller repeat protein" evidence="1">
    <location>
        <begin position="20"/>
        <end position="340"/>
    </location>
</feature>
<feature type="signal peptide" evidence="1">
    <location>
        <begin position="1"/>
        <end position="19"/>
    </location>
</feature>
<dbReference type="RefSeq" id="WP_139633604.1">
    <property type="nucleotide sequence ID" value="NZ_VDLX02000011.1"/>
</dbReference>
<protein>
    <recommendedName>
        <fullName evidence="4">PQQ-binding-like beta-propeller repeat protein</fullName>
    </recommendedName>
</protein>
<dbReference type="AlphaFoldDB" id="A0A5C4W4M1"/>
<gene>
    <name evidence="2" type="ORF">FH608_028010</name>
</gene>
<organism evidence="2 3">
    <name type="scientific">Nonomuraea phyllanthi</name>
    <dbReference type="NCBI Taxonomy" id="2219224"/>
    <lineage>
        <taxon>Bacteria</taxon>
        <taxon>Bacillati</taxon>
        <taxon>Actinomycetota</taxon>
        <taxon>Actinomycetes</taxon>
        <taxon>Streptosporangiales</taxon>
        <taxon>Streptosporangiaceae</taxon>
        <taxon>Nonomuraea</taxon>
    </lineage>
</organism>
<name>A0A5C4W4M1_9ACTN</name>
<dbReference type="OrthoDB" id="3502427at2"/>
<evidence type="ECO:0008006" key="4">
    <source>
        <dbReference type="Google" id="ProtNLM"/>
    </source>
</evidence>
<dbReference type="Proteomes" id="UP000312512">
    <property type="component" value="Unassembled WGS sequence"/>
</dbReference>
<proteinExistence type="predicted"/>
<sequence length="340" mass="36083">MTTRAVLALLALLTGCGTATDEPEPVTERPPEIVAVSAEGVVVADNRARAFYGLDRSGRELWRDPAAYAGGADVICQARCPDPVFSGSAEGADPEPRSLWGVFARSDARIRRVPTARNASDAVIIESDGAEEDSLRLIRPGGKDTRIRLKGGISWVEDASRTTAVATSGRQALWFRHDRRGWREVARDTLAEPVRALCASDGTAVVAGERAYVLTGSDKPVPITTTLPVLAGCAAGTRGLVVYTYWRDGDGRRFTGIRGVDSAGRQTWSREIAAEAQIRAHPSGAEFLITYGGAAEVVDPAGRTTARYPGTASAAYTADGELALLTTEGKLSWPATPDAM</sequence>